<dbReference type="PANTHER" id="PTHR23184">
    <property type="entry name" value="TETRATRICOPEPTIDE REPEAT PROTEIN 14"/>
    <property type="match status" value="1"/>
</dbReference>
<evidence type="ECO:0000313" key="2">
    <source>
        <dbReference type="Proteomes" id="UP000887540"/>
    </source>
</evidence>
<dbReference type="Gene3D" id="1.25.40.10">
    <property type="entry name" value="Tetratricopeptide repeat domain"/>
    <property type="match status" value="1"/>
</dbReference>
<sequence length="412" mass="47870">MSDSGPKRRYSSPERNGNQKADLRKSFLALATRLKLPESNGIRLLHTPEDLSSLPFPTFDQLDRRSFFMKGVKLRGKVLADLREGDTILCKITHIGFSTMEIQPVCMLSRFRRVLSLPTQTIAYDKSIRIYKKNDYIKAIIITLNRKEESLNLKIEDSEAIKYEDLPFYYRQELENKPRKMDENDDVLTCLRNNNISELLSVSIDSSKHSFLPKFCDQDWISMENEAKEMRNKQNYEIAMAHVRRGTRLVKEKKYGDSIQCFTQALNVDDTCVEAYVGRGAACANDNNFKGALNDLREALRLEPEHSNAIRYKSDILAVYGSRLEVEGRFDEAKNCYEESIELSKRLPNHQSKAWVNLERLNRKLNKEIEVVTIADSETKEESMRKEQKRFSKEDRKKLEGIEKFIAELKKK</sequence>
<reference evidence="3" key="1">
    <citation type="submission" date="2022-11" db="UniProtKB">
        <authorList>
            <consortium name="WormBaseParasite"/>
        </authorList>
    </citation>
    <scope>IDENTIFICATION</scope>
</reference>
<dbReference type="InterPro" id="IPR039190">
    <property type="entry name" value="TTC14"/>
</dbReference>
<name>A0A914C027_9BILA</name>
<protein>
    <submittedName>
        <fullName evidence="3">Uncharacterized protein</fullName>
    </submittedName>
</protein>
<dbReference type="SUPFAM" id="SSF48452">
    <property type="entry name" value="TPR-like"/>
    <property type="match status" value="1"/>
</dbReference>
<organism evidence="2 3">
    <name type="scientific">Acrobeloides nanus</name>
    <dbReference type="NCBI Taxonomy" id="290746"/>
    <lineage>
        <taxon>Eukaryota</taxon>
        <taxon>Metazoa</taxon>
        <taxon>Ecdysozoa</taxon>
        <taxon>Nematoda</taxon>
        <taxon>Chromadorea</taxon>
        <taxon>Rhabditida</taxon>
        <taxon>Tylenchina</taxon>
        <taxon>Cephalobomorpha</taxon>
        <taxon>Cephaloboidea</taxon>
        <taxon>Cephalobidae</taxon>
        <taxon>Acrobeloides</taxon>
    </lineage>
</organism>
<evidence type="ECO:0000313" key="3">
    <source>
        <dbReference type="WBParaSite" id="ACRNAN_Path_140.g485.t1"/>
    </source>
</evidence>
<keyword evidence="2" id="KW-1185">Reference proteome</keyword>
<dbReference type="Pfam" id="PF13181">
    <property type="entry name" value="TPR_8"/>
    <property type="match status" value="1"/>
</dbReference>
<dbReference type="SMART" id="SM00028">
    <property type="entry name" value="TPR"/>
    <property type="match status" value="3"/>
</dbReference>
<evidence type="ECO:0000256" key="1">
    <source>
        <dbReference type="PROSITE-ProRule" id="PRU00339"/>
    </source>
</evidence>
<dbReference type="InterPro" id="IPR011990">
    <property type="entry name" value="TPR-like_helical_dom_sf"/>
</dbReference>
<feature type="repeat" description="TPR" evidence="1">
    <location>
        <begin position="273"/>
        <end position="306"/>
    </location>
</feature>
<proteinExistence type="predicted"/>
<keyword evidence="1" id="KW-0802">TPR repeat</keyword>
<dbReference type="InterPro" id="IPR019734">
    <property type="entry name" value="TPR_rpt"/>
</dbReference>
<dbReference type="Proteomes" id="UP000887540">
    <property type="component" value="Unplaced"/>
</dbReference>
<dbReference type="PROSITE" id="PS50005">
    <property type="entry name" value="TPR"/>
    <property type="match status" value="1"/>
</dbReference>
<dbReference type="AlphaFoldDB" id="A0A914C027"/>
<dbReference type="WBParaSite" id="ACRNAN_Path_140.g485.t1">
    <property type="protein sequence ID" value="ACRNAN_Path_140.g485.t1"/>
    <property type="gene ID" value="ACRNAN_Path_140.g485"/>
</dbReference>
<dbReference type="PANTHER" id="PTHR23184:SF9">
    <property type="entry name" value="TETRATRICOPEPTIDE REPEAT PROTEIN 14"/>
    <property type="match status" value="1"/>
</dbReference>
<accession>A0A914C027</accession>